<dbReference type="EMBL" id="JRAI01000038">
    <property type="protein sequence ID" value="KGN86341.1"/>
    <property type="molecule type" value="Genomic_DNA"/>
</dbReference>
<dbReference type="AlphaFoldDB" id="A0A0A2FEX1"/>
<reference evidence="9 10" key="1">
    <citation type="submission" date="2014-08" db="EMBL/GenBank/DDBJ databases">
        <title>Porphyromonas gulae strain:COT-052_OH1451 Genome sequencing.</title>
        <authorList>
            <person name="Wallis C."/>
            <person name="Deusch O."/>
            <person name="O'Flynn C."/>
            <person name="Davis I."/>
            <person name="Jospin G."/>
            <person name="Darling A.E."/>
            <person name="Coil D.A."/>
            <person name="Alexiev A."/>
            <person name="Horsfall A."/>
            <person name="Kirkwood N."/>
            <person name="Harris S."/>
            <person name="Eisen J.A."/>
        </authorList>
    </citation>
    <scope>NUCLEOTIDE SEQUENCE [LARGE SCALE GENOMIC DNA]</scope>
    <source>
        <strain evidence="10">COT-052 OH1451</strain>
        <strain evidence="9">COT-052_OH1451</strain>
    </source>
</reference>
<evidence type="ECO:0000256" key="5">
    <source>
        <dbReference type="ARBA" id="ARBA00023136"/>
    </source>
</evidence>
<dbReference type="GO" id="GO:0016020">
    <property type="term" value="C:membrane"/>
    <property type="evidence" value="ECO:0007669"/>
    <property type="project" value="GOC"/>
</dbReference>
<name>A0A0A2FEX1_9PORP</name>
<evidence type="ECO:0000256" key="3">
    <source>
        <dbReference type="ARBA" id="ARBA00022723"/>
    </source>
</evidence>
<dbReference type="Proteomes" id="UP000030146">
    <property type="component" value="Unassembled WGS sequence"/>
</dbReference>
<dbReference type="Gene3D" id="3.60.21.10">
    <property type="match status" value="1"/>
</dbReference>
<evidence type="ECO:0000256" key="6">
    <source>
        <dbReference type="ARBA" id="ARBA00023211"/>
    </source>
</evidence>
<dbReference type="PANTHER" id="PTHR34990:SF1">
    <property type="entry name" value="UDP-2,3-DIACYLGLUCOSAMINE HYDROLASE"/>
    <property type="match status" value="1"/>
</dbReference>
<dbReference type="GO" id="GO:0009245">
    <property type="term" value="P:lipid A biosynthetic process"/>
    <property type="evidence" value="ECO:0007669"/>
    <property type="project" value="TreeGrafter"/>
</dbReference>
<keyword evidence="11" id="KW-1185">Reference proteome</keyword>
<dbReference type="PANTHER" id="PTHR34990">
    <property type="entry name" value="UDP-2,3-DIACYLGLUCOSAMINE HYDROLASE-RELATED"/>
    <property type="match status" value="1"/>
</dbReference>
<dbReference type="Pfam" id="PF00149">
    <property type="entry name" value="Metallophos"/>
    <property type="match status" value="1"/>
</dbReference>
<evidence type="ECO:0000313" key="10">
    <source>
        <dbReference type="Proteomes" id="UP000030130"/>
    </source>
</evidence>
<dbReference type="OrthoDB" id="9802481at2"/>
<reference evidence="8 11" key="2">
    <citation type="submission" date="2014-08" db="EMBL/GenBank/DDBJ databases">
        <title>Porphyromonas gulae strain:COT-052_OH3439 Genome sequencing.</title>
        <authorList>
            <person name="Wallis C."/>
            <person name="Deusch O."/>
            <person name="O'Flynn C."/>
            <person name="Davis I."/>
            <person name="Jospin G."/>
            <person name="Darling A.E."/>
            <person name="Coil D.A."/>
            <person name="Alexiev A."/>
            <person name="Horsfall A."/>
            <person name="Kirkwood N."/>
            <person name="Harris S."/>
            <person name="Eisen J.A."/>
        </authorList>
    </citation>
    <scope>NUCLEOTIDE SEQUENCE [LARGE SCALE GENOMIC DNA]</scope>
    <source>
        <strain evidence="11">COT-052 OH3439</strain>
        <strain evidence="8">COT-052_OH3439</strain>
    </source>
</reference>
<evidence type="ECO:0000313" key="9">
    <source>
        <dbReference type="EMBL" id="KGN86341.1"/>
    </source>
</evidence>
<feature type="domain" description="Calcineurin-like phosphoesterase" evidence="7">
    <location>
        <begin position="4"/>
        <end position="220"/>
    </location>
</feature>
<keyword evidence="1" id="KW-1003">Cell membrane</keyword>
<evidence type="ECO:0000256" key="2">
    <source>
        <dbReference type="ARBA" id="ARBA00022519"/>
    </source>
</evidence>
<evidence type="ECO:0000313" key="8">
    <source>
        <dbReference type="EMBL" id="KGN85661.1"/>
    </source>
</evidence>
<dbReference type="RefSeq" id="WP_018965851.1">
    <property type="nucleotide sequence ID" value="NZ_CALUCC010000013.1"/>
</dbReference>
<dbReference type="CDD" id="cd07398">
    <property type="entry name" value="MPP_YbbF-LpxH"/>
    <property type="match status" value="1"/>
</dbReference>
<evidence type="ECO:0000256" key="4">
    <source>
        <dbReference type="ARBA" id="ARBA00022801"/>
    </source>
</evidence>
<organism evidence="9 10">
    <name type="scientific">Porphyromonas gulae</name>
    <dbReference type="NCBI Taxonomy" id="111105"/>
    <lineage>
        <taxon>Bacteria</taxon>
        <taxon>Pseudomonadati</taxon>
        <taxon>Bacteroidota</taxon>
        <taxon>Bacteroidia</taxon>
        <taxon>Bacteroidales</taxon>
        <taxon>Porphyromonadaceae</taxon>
        <taxon>Porphyromonas</taxon>
    </lineage>
</organism>
<dbReference type="GO" id="GO:0046872">
    <property type="term" value="F:metal ion binding"/>
    <property type="evidence" value="ECO:0007669"/>
    <property type="project" value="UniProtKB-KW"/>
</dbReference>
<gene>
    <name evidence="9" type="ORF">HR08_03935</name>
    <name evidence="8" type="ORF">HR15_09255</name>
</gene>
<evidence type="ECO:0000313" key="11">
    <source>
        <dbReference type="Proteomes" id="UP000030146"/>
    </source>
</evidence>
<dbReference type="STRING" id="111105.HR09_09455"/>
<dbReference type="eggNOG" id="COG2908">
    <property type="taxonomic scope" value="Bacteria"/>
</dbReference>
<dbReference type="Proteomes" id="UP000030130">
    <property type="component" value="Unassembled WGS sequence"/>
</dbReference>
<dbReference type="SUPFAM" id="SSF56300">
    <property type="entry name" value="Metallo-dependent phosphatases"/>
    <property type="match status" value="1"/>
</dbReference>
<keyword evidence="3" id="KW-0479">Metal-binding</keyword>
<sequence length="262" mass="30988">MRSKIYFTSDAHLGSRHHADPMAVERRLAAWLERIRHEAKAIYFMGDMFDYWFEYRYVVPRGFTRFLGKVAELSDEGVEIHFFAGNHDVWLTDYLTQELGAHVHMHGITVELSGKLFRLAHGDEEYRSVKRSYDCMYRLFRNPLARLLYAAVHPRWTVGLAYGISLKSRRSGEKRKTLGNIPHAYSNDYFDIENEWLIRFAKEHSTRHPEVDFYIFGHRHMLVDMALRDEKRVLILGDWIRYNSYAVWDGTTLVLESMEGME</sequence>
<dbReference type="EMBL" id="JRAK01000123">
    <property type="protein sequence ID" value="KGN85661.1"/>
    <property type="molecule type" value="Genomic_DNA"/>
</dbReference>
<dbReference type="GO" id="GO:0008758">
    <property type="term" value="F:UDP-2,3-diacylglucosamine hydrolase activity"/>
    <property type="evidence" value="ECO:0007669"/>
    <property type="project" value="TreeGrafter"/>
</dbReference>
<keyword evidence="6" id="KW-0464">Manganese</keyword>
<dbReference type="InterPro" id="IPR029052">
    <property type="entry name" value="Metallo-depent_PP-like"/>
</dbReference>
<proteinExistence type="predicted"/>
<dbReference type="InterPro" id="IPR043461">
    <property type="entry name" value="LpxH-like"/>
</dbReference>
<keyword evidence="2" id="KW-0997">Cell inner membrane</keyword>
<keyword evidence="5" id="KW-0472">Membrane</keyword>
<protein>
    <submittedName>
        <fullName evidence="9">UDP-2,3-diacylglucosamine hydrolase</fullName>
    </submittedName>
</protein>
<dbReference type="InterPro" id="IPR004843">
    <property type="entry name" value="Calcineurin-like_PHP"/>
</dbReference>
<comment type="caution">
    <text evidence="9">The sequence shown here is derived from an EMBL/GenBank/DDBJ whole genome shotgun (WGS) entry which is preliminary data.</text>
</comment>
<accession>A0A0A2FEX1</accession>
<evidence type="ECO:0000256" key="1">
    <source>
        <dbReference type="ARBA" id="ARBA00022475"/>
    </source>
</evidence>
<evidence type="ECO:0000259" key="7">
    <source>
        <dbReference type="Pfam" id="PF00149"/>
    </source>
</evidence>
<keyword evidence="4 9" id="KW-0378">Hydrolase</keyword>